<reference evidence="2" key="2">
    <citation type="journal article" date="2015" name="Data Brief">
        <title>Shoot transcriptome of the giant reed, Arundo donax.</title>
        <authorList>
            <person name="Barrero R.A."/>
            <person name="Guerrero F.D."/>
            <person name="Moolhuijzen P."/>
            <person name="Goolsby J.A."/>
            <person name="Tidwell J."/>
            <person name="Bellgard S.E."/>
            <person name="Bellgard M.I."/>
        </authorList>
    </citation>
    <scope>NUCLEOTIDE SEQUENCE</scope>
    <source>
        <tissue evidence="2">Shoot tissue taken approximately 20 cm above the soil surface</tissue>
    </source>
</reference>
<evidence type="ECO:0000313" key="2">
    <source>
        <dbReference type="EMBL" id="JAE34323.1"/>
    </source>
</evidence>
<sequence>MATPRCLLQFYLLDLLLNCNFLCLYCACFIFIFSCYTMFLCCLGCPFAGYCKMYDLFSVTS</sequence>
<proteinExistence type="predicted"/>
<keyword evidence="1" id="KW-0812">Transmembrane</keyword>
<accession>A0A0A9HN44</accession>
<dbReference type="EMBL" id="GBRH01163573">
    <property type="protein sequence ID" value="JAE34323.1"/>
    <property type="molecule type" value="Transcribed_RNA"/>
</dbReference>
<reference evidence="2" key="1">
    <citation type="submission" date="2014-09" db="EMBL/GenBank/DDBJ databases">
        <authorList>
            <person name="Magalhaes I.L.F."/>
            <person name="Oliveira U."/>
            <person name="Santos F.R."/>
            <person name="Vidigal T.H.D.A."/>
            <person name="Brescovit A.D."/>
            <person name="Santos A.J."/>
        </authorList>
    </citation>
    <scope>NUCLEOTIDE SEQUENCE</scope>
    <source>
        <tissue evidence="2">Shoot tissue taken approximately 20 cm above the soil surface</tissue>
    </source>
</reference>
<feature type="transmembrane region" description="Helical" evidence="1">
    <location>
        <begin position="12"/>
        <end position="33"/>
    </location>
</feature>
<organism evidence="2">
    <name type="scientific">Arundo donax</name>
    <name type="common">Giant reed</name>
    <name type="synonym">Donax arundinaceus</name>
    <dbReference type="NCBI Taxonomy" id="35708"/>
    <lineage>
        <taxon>Eukaryota</taxon>
        <taxon>Viridiplantae</taxon>
        <taxon>Streptophyta</taxon>
        <taxon>Embryophyta</taxon>
        <taxon>Tracheophyta</taxon>
        <taxon>Spermatophyta</taxon>
        <taxon>Magnoliopsida</taxon>
        <taxon>Liliopsida</taxon>
        <taxon>Poales</taxon>
        <taxon>Poaceae</taxon>
        <taxon>PACMAD clade</taxon>
        <taxon>Arundinoideae</taxon>
        <taxon>Arundineae</taxon>
        <taxon>Arundo</taxon>
    </lineage>
</organism>
<dbReference type="PROSITE" id="PS51257">
    <property type="entry name" value="PROKAR_LIPOPROTEIN"/>
    <property type="match status" value="1"/>
</dbReference>
<dbReference type="AlphaFoldDB" id="A0A0A9HN44"/>
<keyword evidence="1" id="KW-1133">Transmembrane helix</keyword>
<name>A0A0A9HN44_ARUDO</name>
<protein>
    <submittedName>
        <fullName evidence="2">Uncharacterized protein</fullName>
    </submittedName>
</protein>
<evidence type="ECO:0000256" key="1">
    <source>
        <dbReference type="SAM" id="Phobius"/>
    </source>
</evidence>
<keyword evidence="1" id="KW-0472">Membrane</keyword>